<comment type="subcellular location">
    <subcellularLocation>
        <location evidence="1 6">Nucleus</location>
    </subcellularLocation>
</comment>
<reference evidence="9" key="1">
    <citation type="submission" date="2016-06" db="EMBL/GenBank/DDBJ databases">
        <authorList>
            <person name="Cuomo C."/>
            <person name="Litvintseva A."/>
            <person name="Heitman J."/>
            <person name="Chen Y."/>
            <person name="Sun S."/>
            <person name="Springer D."/>
            <person name="Dromer F."/>
            <person name="Young S."/>
            <person name="Zeng Q."/>
            <person name="Chapman S."/>
            <person name="Gujja S."/>
            <person name="Saif S."/>
            <person name="Birren B."/>
        </authorList>
    </citation>
    <scope>NUCLEOTIDE SEQUENCE</scope>
    <source>
        <strain evidence="9">CBS 7841</strain>
    </source>
</reference>
<dbReference type="GO" id="GO:1902975">
    <property type="term" value="P:mitotic DNA replication initiation"/>
    <property type="evidence" value="ECO:0007669"/>
    <property type="project" value="TreeGrafter"/>
</dbReference>
<dbReference type="Pfam" id="PF05916">
    <property type="entry name" value="Sld5"/>
    <property type="match status" value="1"/>
</dbReference>
<evidence type="ECO:0000259" key="8">
    <source>
        <dbReference type="Pfam" id="PF22466"/>
    </source>
</evidence>
<dbReference type="InterPro" id="IPR038437">
    <property type="entry name" value="GINS_Psf3_sf"/>
</dbReference>
<dbReference type="PANTHER" id="PTHR22768">
    <property type="entry name" value="DNA REPLICATION COMPLEX GINS PROTEIN PSF3"/>
    <property type="match status" value="1"/>
</dbReference>
<dbReference type="CDD" id="cd21693">
    <property type="entry name" value="GINS_B_Psf3"/>
    <property type="match status" value="1"/>
</dbReference>
<keyword evidence="4 6" id="KW-0235">DNA replication</keyword>
<evidence type="ECO:0000313" key="9">
    <source>
        <dbReference type="EMBL" id="WVN89399.1"/>
    </source>
</evidence>
<evidence type="ECO:0000313" key="10">
    <source>
        <dbReference type="Proteomes" id="UP000094043"/>
    </source>
</evidence>
<dbReference type="AlphaFoldDB" id="A0AAJ8JVX7"/>
<reference evidence="9" key="3">
    <citation type="submission" date="2024-01" db="EMBL/GenBank/DDBJ databases">
        <authorList>
            <person name="Coelho M.A."/>
            <person name="David-Palma M."/>
            <person name="Shea T."/>
            <person name="Sun S."/>
            <person name="Cuomo C.A."/>
            <person name="Heitman J."/>
        </authorList>
    </citation>
    <scope>NUCLEOTIDE SEQUENCE</scope>
    <source>
        <strain evidence="9">CBS 7841</strain>
    </source>
</reference>
<dbReference type="Gene3D" id="1.20.58.2050">
    <property type="match status" value="1"/>
</dbReference>
<comment type="subunit">
    <text evidence="6">Component of the GINS complex.</text>
</comment>
<evidence type="ECO:0000256" key="2">
    <source>
        <dbReference type="ARBA" id="ARBA00006343"/>
    </source>
</evidence>
<name>A0AAJ8JVX7_9TREE</name>
<dbReference type="SUPFAM" id="SSF160059">
    <property type="entry name" value="PriA/YqbF domain"/>
    <property type="match status" value="1"/>
</dbReference>
<dbReference type="Pfam" id="PF22466">
    <property type="entry name" value="PSF3_N"/>
    <property type="match status" value="1"/>
</dbReference>
<dbReference type="EMBL" id="CP143788">
    <property type="protein sequence ID" value="WVN89399.1"/>
    <property type="molecule type" value="Genomic_DNA"/>
</dbReference>
<dbReference type="InterPro" id="IPR021151">
    <property type="entry name" value="GINS_A"/>
</dbReference>
<evidence type="ECO:0000259" key="7">
    <source>
        <dbReference type="Pfam" id="PF05916"/>
    </source>
</evidence>
<evidence type="ECO:0000256" key="4">
    <source>
        <dbReference type="ARBA" id="ARBA00022705"/>
    </source>
</evidence>
<organism evidence="9 10">
    <name type="scientific">Cryptococcus depauperatus CBS 7841</name>
    <dbReference type="NCBI Taxonomy" id="1295531"/>
    <lineage>
        <taxon>Eukaryota</taxon>
        <taxon>Fungi</taxon>
        <taxon>Dikarya</taxon>
        <taxon>Basidiomycota</taxon>
        <taxon>Agaricomycotina</taxon>
        <taxon>Tremellomycetes</taxon>
        <taxon>Tremellales</taxon>
        <taxon>Cryptococcaceae</taxon>
        <taxon>Cryptococcus</taxon>
    </lineage>
</organism>
<dbReference type="RefSeq" id="XP_066070099.1">
    <property type="nucleotide sequence ID" value="XM_066214002.1"/>
</dbReference>
<dbReference type="InterPro" id="IPR055221">
    <property type="entry name" value="PSF3_N"/>
</dbReference>
<evidence type="ECO:0000256" key="6">
    <source>
        <dbReference type="RuleBase" id="RU367161"/>
    </source>
</evidence>
<comment type="similarity">
    <text evidence="2 6">Belongs to the GINS3/PSF3 family.</text>
</comment>
<keyword evidence="5 6" id="KW-0539">Nucleus</keyword>
<dbReference type="PANTHER" id="PTHR22768:SF0">
    <property type="entry name" value="DNA REPLICATION COMPLEX GINS PROTEIN PSF3"/>
    <property type="match status" value="1"/>
</dbReference>
<proteinExistence type="inferred from homology"/>
<protein>
    <recommendedName>
        <fullName evidence="3 6">DNA replication complex GINS protein PSF3</fullName>
    </recommendedName>
</protein>
<evidence type="ECO:0000256" key="5">
    <source>
        <dbReference type="ARBA" id="ARBA00023242"/>
    </source>
</evidence>
<dbReference type="SUPFAM" id="SSF158573">
    <property type="entry name" value="GINS helical bundle-like"/>
    <property type="match status" value="1"/>
</dbReference>
<dbReference type="CDD" id="cd11713">
    <property type="entry name" value="GINS_A_psf3"/>
    <property type="match status" value="1"/>
</dbReference>
<sequence length="188" mass="20914">MEDDYFSITSILADNQKLSCTFTLDVDGLGYLEGGSEDNIREGTKIELPFWLAGTLSINQFTTFTLPVPFSHRVRSALIASPIAVKLSNLVGGNGWWYRLGKRLAEILEEAQAVNIRDMMRGAFTGRLPTLYDLAAHHATADHTLPEISTSKGETFRDGMEGDERGLFAVGQDSGRLYKSWYDSKKSR</sequence>
<reference evidence="9" key="2">
    <citation type="journal article" date="2022" name="Elife">
        <title>Obligate sexual reproduction of a homothallic fungus closely related to the Cryptococcus pathogenic species complex.</title>
        <authorList>
            <person name="Passer A.R."/>
            <person name="Clancey S.A."/>
            <person name="Shea T."/>
            <person name="David-Palma M."/>
            <person name="Averette A.F."/>
            <person name="Boekhout T."/>
            <person name="Porcel B.M."/>
            <person name="Nowrousian M."/>
            <person name="Cuomo C.A."/>
            <person name="Sun S."/>
            <person name="Heitman J."/>
            <person name="Coelho M.A."/>
        </authorList>
    </citation>
    <scope>NUCLEOTIDE SEQUENCE</scope>
    <source>
        <strain evidence="9">CBS 7841</strain>
    </source>
</reference>
<evidence type="ECO:0000256" key="1">
    <source>
        <dbReference type="ARBA" id="ARBA00004123"/>
    </source>
</evidence>
<dbReference type="InterPro" id="IPR036224">
    <property type="entry name" value="GINS_bundle-like_dom_sf"/>
</dbReference>
<dbReference type="Proteomes" id="UP000094043">
    <property type="component" value="Chromosome 5"/>
</dbReference>
<dbReference type="KEGG" id="cdep:91088832"/>
<feature type="domain" description="DNA replication complex GINS protein PSF3 N-terminal" evidence="8">
    <location>
        <begin position="6"/>
        <end position="57"/>
    </location>
</feature>
<evidence type="ECO:0000256" key="3">
    <source>
        <dbReference type="ARBA" id="ARBA00015140"/>
    </source>
</evidence>
<comment type="function">
    <text evidence="6">The GINS complex plays an essential role in the initiation of DNA replication.</text>
</comment>
<dbReference type="GO" id="GO:0000811">
    <property type="term" value="C:GINS complex"/>
    <property type="evidence" value="ECO:0007669"/>
    <property type="project" value="UniProtKB-UniRule"/>
</dbReference>
<feature type="domain" description="GINS subunit" evidence="7">
    <location>
        <begin position="71"/>
        <end position="182"/>
    </location>
</feature>
<dbReference type="GeneID" id="91088832"/>
<keyword evidence="10" id="KW-1185">Reference proteome</keyword>
<accession>A0AAJ8JVX7</accession>
<dbReference type="InterPro" id="IPR010492">
    <property type="entry name" value="GINS_Psf3"/>
</dbReference>
<gene>
    <name evidence="9" type="ORF">L203_104622</name>
</gene>